<dbReference type="InterPro" id="IPR011008">
    <property type="entry name" value="Dimeric_a/b-barrel"/>
</dbReference>
<gene>
    <name evidence="2" type="ORF">ACFQGB_16455</name>
</gene>
<dbReference type="Gene3D" id="3.30.70.100">
    <property type="match status" value="1"/>
</dbReference>
<keyword evidence="2" id="KW-0560">Oxidoreductase</keyword>
<accession>A0ABD5VG47</accession>
<evidence type="ECO:0000313" key="2">
    <source>
        <dbReference type="EMBL" id="MFC6954457.1"/>
    </source>
</evidence>
<organism evidence="2 3">
    <name type="scientific">Halorubellus litoreus</name>
    <dbReference type="NCBI Taxonomy" id="755308"/>
    <lineage>
        <taxon>Archaea</taxon>
        <taxon>Methanobacteriati</taxon>
        <taxon>Methanobacteriota</taxon>
        <taxon>Stenosarchaea group</taxon>
        <taxon>Halobacteria</taxon>
        <taxon>Halobacteriales</taxon>
        <taxon>Halorubellaceae</taxon>
        <taxon>Halorubellus</taxon>
    </lineage>
</organism>
<dbReference type="SUPFAM" id="SSF54909">
    <property type="entry name" value="Dimeric alpha+beta barrel"/>
    <property type="match status" value="1"/>
</dbReference>
<evidence type="ECO:0000259" key="1">
    <source>
        <dbReference type="PROSITE" id="PS51725"/>
    </source>
</evidence>
<keyword evidence="3" id="KW-1185">Reference proteome</keyword>
<dbReference type="EC" id="1.14.-.-" evidence="2"/>
<protein>
    <submittedName>
        <fullName evidence="2">Antibiotic biosynthesis monooxygenase family protein</fullName>
        <ecNumber evidence="2">1.14.-.-</ecNumber>
    </submittedName>
</protein>
<feature type="domain" description="ABM" evidence="1">
    <location>
        <begin position="2"/>
        <end position="94"/>
    </location>
</feature>
<dbReference type="RefSeq" id="WP_336351405.1">
    <property type="nucleotide sequence ID" value="NZ_JAZAQL010000003.1"/>
</dbReference>
<dbReference type="Pfam" id="PF03992">
    <property type="entry name" value="ABM"/>
    <property type="match status" value="1"/>
</dbReference>
<dbReference type="EMBL" id="JBHSXN010000003">
    <property type="protein sequence ID" value="MFC6954457.1"/>
    <property type="molecule type" value="Genomic_DNA"/>
</dbReference>
<reference evidence="2 3" key="1">
    <citation type="journal article" date="2019" name="Int. J. Syst. Evol. Microbiol.">
        <title>The Global Catalogue of Microorganisms (GCM) 10K type strain sequencing project: providing services to taxonomists for standard genome sequencing and annotation.</title>
        <authorList>
            <consortium name="The Broad Institute Genomics Platform"/>
            <consortium name="The Broad Institute Genome Sequencing Center for Infectious Disease"/>
            <person name="Wu L."/>
            <person name="Ma J."/>
        </authorList>
    </citation>
    <scope>NUCLEOTIDE SEQUENCE [LARGE SCALE GENOMIC DNA]</scope>
    <source>
        <strain evidence="2 3">GX26</strain>
    </source>
</reference>
<comment type="caution">
    <text evidence="2">The sequence shown here is derived from an EMBL/GenBank/DDBJ whole genome shotgun (WGS) entry which is preliminary data.</text>
</comment>
<name>A0ABD5VG47_9EURY</name>
<dbReference type="Proteomes" id="UP001596395">
    <property type="component" value="Unassembled WGS sequence"/>
</dbReference>
<dbReference type="AlphaFoldDB" id="A0ABD5VG47"/>
<sequence>MLVVSNRFHVHEDHVEEFEERFRNRMGEVESMDGFVRFEFHRPVDHGHIDTGTHAAVTYWESMDAFEAWTESEAFREAHRNPAPEEWFEQEGNVEIHEVGFDAGGDR</sequence>
<dbReference type="GO" id="GO:0004497">
    <property type="term" value="F:monooxygenase activity"/>
    <property type="evidence" value="ECO:0007669"/>
    <property type="project" value="UniProtKB-KW"/>
</dbReference>
<dbReference type="PANTHER" id="PTHR34474:SF2">
    <property type="entry name" value="SIGNAL TRANSDUCTION PROTEIN TRAP"/>
    <property type="match status" value="1"/>
</dbReference>
<dbReference type="InterPro" id="IPR050404">
    <property type="entry name" value="Heme-degrading_MO"/>
</dbReference>
<dbReference type="PROSITE" id="PS51725">
    <property type="entry name" value="ABM"/>
    <property type="match status" value="1"/>
</dbReference>
<keyword evidence="2" id="KW-0503">Monooxygenase</keyword>
<evidence type="ECO:0000313" key="3">
    <source>
        <dbReference type="Proteomes" id="UP001596395"/>
    </source>
</evidence>
<dbReference type="PANTHER" id="PTHR34474">
    <property type="entry name" value="SIGNAL TRANSDUCTION PROTEIN TRAP"/>
    <property type="match status" value="1"/>
</dbReference>
<dbReference type="InterPro" id="IPR007138">
    <property type="entry name" value="ABM_dom"/>
</dbReference>
<proteinExistence type="predicted"/>